<reference evidence="3" key="1">
    <citation type="submission" date="2017-08" db="EMBL/GenBank/DDBJ databases">
        <authorList>
            <person name="Varghese N."/>
            <person name="Submissions S."/>
        </authorList>
    </citation>
    <scope>NUCLEOTIDE SEQUENCE [LARGE SCALE GENOMIC DNA]</scope>
    <source>
        <strain evidence="3">DSM 23173</strain>
    </source>
</reference>
<evidence type="ECO:0000259" key="1">
    <source>
        <dbReference type="Pfam" id="PF02893"/>
    </source>
</evidence>
<accession>A0A285UQW7</accession>
<feature type="domain" description="GRAM" evidence="1">
    <location>
        <begin position="3"/>
        <end position="93"/>
    </location>
</feature>
<name>A0A285UQW7_9STAP</name>
<gene>
    <name evidence="2" type="ORF">SAMN05878391_2244</name>
</gene>
<dbReference type="EMBL" id="OBQF01000006">
    <property type="protein sequence ID" value="SOC44219.1"/>
    <property type="molecule type" value="Genomic_DNA"/>
</dbReference>
<protein>
    <submittedName>
        <fullName evidence="2">GRAM domain-containing protein</fullName>
    </submittedName>
</protein>
<sequence>MAEDIVKKGTANLWHGIHAVKGRLFLTATRLIHDPAMMQVKKTRTEIMLEDVETVSIVNNMLGKIPIPNGIRVTTADGEEFQFVVNRRKDWVRKIERMIETLPDKAAK</sequence>
<organism evidence="2 3">
    <name type="scientific">Salinicoccus kekensis</name>
    <dbReference type="NCBI Taxonomy" id="714307"/>
    <lineage>
        <taxon>Bacteria</taxon>
        <taxon>Bacillati</taxon>
        <taxon>Bacillota</taxon>
        <taxon>Bacilli</taxon>
        <taxon>Bacillales</taxon>
        <taxon>Staphylococcaceae</taxon>
        <taxon>Salinicoccus</taxon>
    </lineage>
</organism>
<keyword evidence="3" id="KW-1185">Reference proteome</keyword>
<dbReference type="InterPro" id="IPR011993">
    <property type="entry name" value="PH-like_dom_sf"/>
</dbReference>
<dbReference type="Gene3D" id="2.30.29.30">
    <property type="entry name" value="Pleckstrin-homology domain (PH domain)/Phosphotyrosine-binding domain (PTB)"/>
    <property type="match status" value="1"/>
</dbReference>
<dbReference type="Pfam" id="PF02893">
    <property type="entry name" value="GRAM"/>
    <property type="match status" value="1"/>
</dbReference>
<dbReference type="InterPro" id="IPR004182">
    <property type="entry name" value="GRAM"/>
</dbReference>
<dbReference type="AlphaFoldDB" id="A0A285UQW7"/>
<evidence type="ECO:0000313" key="2">
    <source>
        <dbReference type="EMBL" id="SOC44219.1"/>
    </source>
</evidence>
<dbReference type="Proteomes" id="UP000219412">
    <property type="component" value="Unassembled WGS sequence"/>
</dbReference>
<evidence type="ECO:0000313" key="3">
    <source>
        <dbReference type="Proteomes" id="UP000219412"/>
    </source>
</evidence>
<proteinExistence type="predicted"/>
<dbReference type="RefSeq" id="WP_179647201.1">
    <property type="nucleotide sequence ID" value="NZ_OBQF01000006.1"/>
</dbReference>